<keyword evidence="7 9" id="KW-0378">Hydrolase</keyword>
<sequence length="249" mass="28417">MGNVNPIASDYGKVKIETVTDWSGVSMEISCENWSALFKEESEKDYYNELNRFINKEYESKIVYPPREDLFRAFGATSYEDVKVVIIGQDPYHGRGQAHGMSFSVQKGVTIPPSLRNMYKELQADLGIATPNHGYLMEWADEGVLLLNTVLTVRESEPNSHKGKGWERFTDAVISKLNERSRPVIFLLWGKHAEQKEKLINNSRHYVIKSPHPSPFSANRGFFGSRPFSKVNGILKEMGEKEIDWQLTP</sequence>
<keyword evidence="8 9" id="KW-0234">DNA repair</keyword>
<dbReference type="NCBIfam" id="NF003588">
    <property type="entry name" value="PRK05254.1-1"/>
    <property type="match status" value="1"/>
</dbReference>
<evidence type="ECO:0000256" key="9">
    <source>
        <dbReference type="HAMAP-Rule" id="MF_00148"/>
    </source>
</evidence>
<dbReference type="SMART" id="SM00987">
    <property type="entry name" value="UreE_C"/>
    <property type="match status" value="1"/>
</dbReference>
<evidence type="ECO:0000256" key="6">
    <source>
        <dbReference type="ARBA" id="ARBA00022763"/>
    </source>
</evidence>
<dbReference type="CDD" id="cd10027">
    <property type="entry name" value="UDG-F1-like"/>
    <property type="match status" value="1"/>
</dbReference>
<dbReference type="SMART" id="SM00986">
    <property type="entry name" value="UDG"/>
    <property type="match status" value="1"/>
</dbReference>
<keyword evidence="13" id="KW-0326">Glycosidase</keyword>
<dbReference type="InterPro" id="IPR005122">
    <property type="entry name" value="Uracil-DNA_glycosylase-like"/>
</dbReference>
<evidence type="ECO:0000256" key="2">
    <source>
        <dbReference type="ARBA" id="ARBA00002631"/>
    </source>
</evidence>
<reference evidence="13 14" key="1">
    <citation type="submission" date="2021-01" db="EMBL/GenBank/DDBJ databases">
        <title>Genomic Encyclopedia of Type Strains, Phase IV (KMG-IV): sequencing the most valuable type-strain genomes for metagenomic binning, comparative biology and taxonomic classification.</title>
        <authorList>
            <person name="Goeker M."/>
        </authorList>
    </citation>
    <scope>NUCLEOTIDE SEQUENCE [LARGE SCALE GENOMIC DNA]</scope>
    <source>
        <strain evidence="13 14">DSM 25879</strain>
    </source>
</reference>
<feature type="domain" description="Uracil-DNA glycosylase-like" evidence="12">
    <location>
        <begin position="74"/>
        <end position="235"/>
    </location>
</feature>
<dbReference type="Pfam" id="PF03167">
    <property type="entry name" value="UDG"/>
    <property type="match status" value="1"/>
</dbReference>
<feature type="active site" description="Proton acceptor" evidence="9 10">
    <location>
        <position position="90"/>
    </location>
</feature>
<comment type="similarity">
    <text evidence="3 9 11">Belongs to the uracil-DNA glycosylase (UDG) superfamily. UNG family.</text>
</comment>
<comment type="function">
    <text evidence="2 9 11">Excises uracil residues from the DNA which can arise as a result of misincorporation of dUMP residues by DNA polymerase or due to deamination of cytosine.</text>
</comment>
<evidence type="ECO:0000256" key="8">
    <source>
        <dbReference type="ARBA" id="ARBA00023204"/>
    </source>
</evidence>
<name>A0ABS2NVL9_9BACI</name>
<comment type="subcellular location">
    <subcellularLocation>
        <location evidence="9">Cytoplasm</location>
    </subcellularLocation>
</comment>
<dbReference type="InterPro" id="IPR036895">
    <property type="entry name" value="Uracil-DNA_glycosylase-like_sf"/>
</dbReference>
<comment type="caution">
    <text evidence="13">The sequence shown here is derived from an EMBL/GenBank/DDBJ whole genome shotgun (WGS) entry which is preliminary data.</text>
</comment>
<dbReference type="NCBIfam" id="NF003589">
    <property type="entry name" value="PRK05254.1-2"/>
    <property type="match status" value="1"/>
</dbReference>
<dbReference type="Proteomes" id="UP000737402">
    <property type="component" value="Unassembled WGS sequence"/>
</dbReference>
<dbReference type="Gene3D" id="3.40.470.10">
    <property type="entry name" value="Uracil-DNA glycosylase-like domain"/>
    <property type="match status" value="1"/>
</dbReference>
<keyword evidence="14" id="KW-1185">Reference proteome</keyword>
<evidence type="ECO:0000256" key="3">
    <source>
        <dbReference type="ARBA" id="ARBA00008184"/>
    </source>
</evidence>
<evidence type="ECO:0000256" key="10">
    <source>
        <dbReference type="PROSITE-ProRule" id="PRU10072"/>
    </source>
</evidence>
<dbReference type="InterPro" id="IPR002043">
    <property type="entry name" value="UDG_fam1"/>
</dbReference>
<dbReference type="PANTHER" id="PTHR11264">
    <property type="entry name" value="URACIL-DNA GLYCOSYLASE"/>
    <property type="match status" value="1"/>
</dbReference>
<keyword evidence="9" id="KW-0963">Cytoplasm</keyword>
<dbReference type="EC" id="3.2.2.27" evidence="4 9"/>
<dbReference type="EMBL" id="JAFBED010000001">
    <property type="protein sequence ID" value="MBM7618716.1"/>
    <property type="molecule type" value="Genomic_DNA"/>
</dbReference>
<comment type="catalytic activity">
    <reaction evidence="1 9 11">
        <text>Hydrolyzes single-stranded DNA or mismatched double-stranded DNA and polynucleotides, releasing free uracil.</text>
        <dbReference type="EC" id="3.2.2.27"/>
    </reaction>
</comment>
<dbReference type="NCBIfam" id="NF003592">
    <property type="entry name" value="PRK05254.1-5"/>
    <property type="match status" value="1"/>
</dbReference>
<dbReference type="SUPFAM" id="SSF52141">
    <property type="entry name" value="Uracil-DNA glycosylase-like"/>
    <property type="match status" value="1"/>
</dbReference>
<gene>
    <name evidence="9" type="primary">ung</name>
    <name evidence="13" type="ORF">JOC95_000558</name>
</gene>
<evidence type="ECO:0000256" key="4">
    <source>
        <dbReference type="ARBA" id="ARBA00012030"/>
    </source>
</evidence>
<evidence type="ECO:0000256" key="7">
    <source>
        <dbReference type="ARBA" id="ARBA00022801"/>
    </source>
</evidence>
<dbReference type="PANTHER" id="PTHR11264:SF0">
    <property type="entry name" value="URACIL-DNA GLYCOSYLASE"/>
    <property type="match status" value="1"/>
</dbReference>
<evidence type="ECO:0000256" key="5">
    <source>
        <dbReference type="ARBA" id="ARBA00018429"/>
    </source>
</evidence>
<dbReference type="GO" id="GO:0004844">
    <property type="term" value="F:uracil DNA N-glycosylase activity"/>
    <property type="evidence" value="ECO:0007669"/>
    <property type="project" value="UniProtKB-EC"/>
</dbReference>
<dbReference type="HAMAP" id="MF_00148">
    <property type="entry name" value="UDG"/>
    <property type="match status" value="1"/>
</dbReference>
<proteinExistence type="inferred from homology"/>
<dbReference type="NCBIfam" id="TIGR00628">
    <property type="entry name" value="ung"/>
    <property type="match status" value="1"/>
</dbReference>
<dbReference type="PROSITE" id="PS00130">
    <property type="entry name" value="U_DNA_GLYCOSYLASE"/>
    <property type="match status" value="1"/>
</dbReference>
<accession>A0ABS2NVL9</accession>
<evidence type="ECO:0000256" key="11">
    <source>
        <dbReference type="RuleBase" id="RU003780"/>
    </source>
</evidence>
<organism evidence="13 14">
    <name type="scientific">Sutcliffiella tianshenii</name>
    <dbReference type="NCBI Taxonomy" id="1463404"/>
    <lineage>
        <taxon>Bacteria</taxon>
        <taxon>Bacillati</taxon>
        <taxon>Bacillota</taxon>
        <taxon>Bacilli</taxon>
        <taxon>Bacillales</taxon>
        <taxon>Bacillaceae</taxon>
        <taxon>Sutcliffiella</taxon>
    </lineage>
</organism>
<keyword evidence="6 9" id="KW-0227">DNA damage</keyword>
<evidence type="ECO:0000259" key="12">
    <source>
        <dbReference type="SMART" id="SM00986"/>
    </source>
</evidence>
<dbReference type="InterPro" id="IPR018085">
    <property type="entry name" value="Ura-DNA_Glyclase_AS"/>
</dbReference>
<dbReference type="NCBIfam" id="NF003591">
    <property type="entry name" value="PRK05254.1-4"/>
    <property type="match status" value="1"/>
</dbReference>
<evidence type="ECO:0000313" key="13">
    <source>
        <dbReference type="EMBL" id="MBM7618716.1"/>
    </source>
</evidence>
<evidence type="ECO:0000313" key="14">
    <source>
        <dbReference type="Proteomes" id="UP000737402"/>
    </source>
</evidence>
<protein>
    <recommendedName>
        <fullName evidence="5 9">Uracil-DNA glycosylase</fullName>
        <shortName evidence="9">UDG</shortName>
        <ecNumber evidence="4 9">3.2.2.27</ecNumber>
    </recommendedName>
</protein>
<evidence type="ECO:0000256" key="1">
    <source>
        <dbReference type="ARBA" id="ARBA00001400"/>
    </source>
</evidence>